<feature type="domain" description="Core" evidence="2">
    <location>
        <begin position="5"/>
        <end position="86"/>
    </location>
</feature>
<evidence type="ECO:0000313" key="4">
    <source>
        <dbReference type="Proteomes" id="UP000057213"/>
    </source>
</evidence>
<proteinExistence type="inferred from homology"/>
<dbReference type="STRING" id="1318743.PU02_1056"/>
<evidence type="ECO:0000313" key="3">
    <source>
        <dbReference type="EMBL" id="ALE03870.1"/>
    </source>
</evidence>
<dbReference type="KEGG" id="banc:PU02_1056"/>
<dbReference type="GO" id="GO:0016226">
    <property type="term" value="P:iron-sulfur cluster assembly"/>
    <property type="evidence" value="ECO:0007669"/>
    <property type="project" value="InterPro"/>
</dbReference>
<dbReference type="Pfam" id="PF01521">
    <property type="entry name" value="Fe-S_biosyn"/>
    <property type="match status" value="1"/>
</dbReference>
<dbReference type="NCBIfam" id="TIGR00049">
    <property type="entry name" value="iron-sulfur cluster assembly accessory protein"/>
    <property type="match status" value="1"/>
</dbReference>
<dbReference type="AlphaFoldDB" id="A0A0M4L7H0"/>
<reference evidence="3 4" key="1">
    <citation type="journal article" date="2015" name="Genome Announc.">
        <title>Complete Genome Sequence of Bartonella ancashensis Strain 20.00, Isolated from the Blood of a Patient with Verruga Peruana.</title>
        <authorList>
            <person name="Hang J."/>
            <person name="Mullins K.E."/>
            <person name="Clifford R.J."/>
            <person name="Onmus-Leone F."/>
            <person name="Yang Y."/>
            <person name="Jiang J."/>
            <person name="Leguia M."/>
            <person name="Kasper M.R."/>
            <person name="Maguina C."/>
            <person name="Lesho E.P."/>
            <person name="Jarman R.G."/>
            <person name="Richards A.L."/>
            <person name="Blazes D."/>
        </authorList>
    </citation>
    <scope>NUCLEOTIDE SEQUENCE [LARGE SCALE GENOMIC DNA]</scope>
    <source>
        <strain evidence="3 4">20.00</strain>
    </source>
</reference>
<dbReference type="InterPro" id="IPR016092">
    <property type="entry name" value="ATAP"/>
</dbReference>
<dbReference type="InterPro" id="IPR050322">
    <property type="entry name" value="Fe-S_cluster_asmbl/transfer"/>
</dbReference>
<keyword evidence="4" id="KW-1185">Reference proteome</keyword>
<dbReference type="SUPFAM" id="SSF89360">
    <property type="entry name" value="HesB-like domain"/>
    <property type="match status" value="1"/>
</dbReference>
<dbReference type="EMBL" id="CP010401">
    <property type="protein sequence ID" value="ALE03870.1"/>
    <property type="molecule type" value="Genomic_DNA"/>
</dbReference>
<name>A0A0M4L7H0_9HYPH</name>
<dbReference type="PANTHER" id="PTHR10072">
    <property type="entry name" value="IRON-SULFUR CLUSTER ASSEMBLY PROTEIN"/>
    <property type="match status" value="1"/>
</dbReference>
<dbReference type="GO" id="GO:0051537">
    <property type="term" value="F:2 iron, 2 sulfur cluster binding"/>
    <property type="evidence" value="ECO:0007669"/>
    <property type="project" value="TreeGrafter"/>
</dbReference>
<gene>
    <name evidence="3" type="ORF">PU02_1056</name>
</gene>
<dbReference type="InterPro" id="IPR000361">
    <property type="entry name" value="ATAP_core_dom"/>
</dbReference>
<dbReference type="GO" id="GO:0005737">
    <property type="term" value="C:cytoplasm"/>
    <property type="evidence" value="ECO:0007669"/>
    <property type="project" value="TreeGrafter"/>
</dbReference>
<organism evidence="3 4">
    <name type="scientific">Bartonella ancashensis</name>
    <dbReference type="NCBI Taxonomy" id="1318743"/>
    <lineage>
        <taxon>Bacteria</taxon>
        <taxon>Pseudomonadati</taxon>
        <taxon>Pseudomonadota</taxon>
        <taxon>Alphaproteobacteria</taxon>
        <taxon>Hyphomicrobiales</taxon>
        <taxon>Bartonellaceae</taxon>
        <taxon>Bartonella</taxon>
    </lineage>
</organism>
<dbReference type="Gene3D" id="2.60.300.12">
    <property type="entry name" value="HesB-like domain"/>
    <property type="match status" value="1"/>
</dbReference>
<comment type="similarity">
    <text evidence="1">Belongs to the HesB/IscA family.</text>
</comment>
<dbReference type="InterPro" id="IPR035903">
    <property type="entry name" value="HesB-like_dom_sf"/>
</dbReference>
<dbReference type="PANTHER" id="PTHR10072:SF41">
    <property type="entry name" value="IRON-SULFUR CLUSTER ASSEMBLY 1 HOMOLOG, MITOCHONDRIAL"/>
    <property type="match status" value="1"/>
</dbReference>
<protein>
    <submittedName>
        <fullName evidence="3">Iron binding protein SufA for iron-sulfur cluster assembly</fullName>
    </submittedName>
</protein>
<dbReference type="Proteomes" id="UP000057213">
    <property type="component" value="Chromosome"/>
</dbReference>
<sequence length="105" mass="11471">MKTKDARGILVDIKKGGCAGMEYKVSLVTEEMHDVDIVEIKGARVFIARDAILFLLGMEIGYEITTLRSGFTFNNPNQVSACGCGESVEIRPVLPSDLDKLRGAH</sequence>
<accession>A0A0M4L7H0</accession>
<evidence type="ECO:0000259" key="2">
    <source>
        <dbReference type="Pfam" id="PF01521"/>
    </source>
</evidence>
<dbReference type="PATRIC" id="fig|1318743.3.peg.1071"/>
<evidence type="ECO:0000256" key="1">
    <source>
        <dbReference type="ARBA" id="ARBA00006718"/>
    </source>
</evidence>